<evidence type="ECO:0000313" key="2">
    <source>
        <dbReference type="Proteomes" id="UP000220353"/>
    </source>
</evidence>
<evidence type="ECO:0000313" key="1">
    <source>
        <dbReference type="EMBL" id="PDT46566.1"/>
    </source>
</evidence>
<dbReference type="EMBL" id="NWTC01000013">
    <property type="protein sequence ID" value="PDT46566.1"/>
    <property type="molecule type" value="Genomic_DNA"/>
</dbReference>
<dbReference type="SUPFAM" id="SSF50475">
    <property type="entry name" value="FMN-binding split barrel"/>
    <property type="match status" value="1"/>
</dbReference>
<dbReference type="Gene3D" id="2.30.110.10">
    <property type="entry name" value="Electron Transport, Fmn-binding Protein, Chain A"/>
    <property type="match status" value="1"/>
</dbReference>
<comment type="caution">
    <text evidence="1">The sequence shown here is derived from an EMBL/GenBank/DDBJ whole genome shotgun (WGS) entry which is preliminary data.</text>
</comment>
<organism evidence="1 2">
    <name type="scientific">Rhizobium fredii</name>
    <name type="common">Sinorhizobium fredii</name>
    <dbReference type="NCBI Taxonomy" id="380"/>
    <lineage>
        <taxon>Bacteria</taxon>
        <taxon>Pseudomonadati</taxon>
        <taxon>Pseudomonadota</taxon>
        <taxon>Alphaproteobacteria</taxon>
        <taxon>Hyphomicrobiales</taxon>
        <taxon>Rhizobiaceae</taxon>
        <taxon>Sinorhizobium/Ensifer group</taxon>
        <taxon>Sinorhizobium</taxon>
    </lineage>
</organism>
<sequence length="156" mass="17164">MIEEDLASFIQSPVMQIVGTADEALKPEIGRGAGAWASADRRMVHLVMSAWQWPGTVANLKANRRVAVTFSRPADYVSYQVKGEARLRSAEPDEIDRSGRYLVDMVSTLMRLGIPAEMIAPWLSNRDPFLVSIEVCDIFLQTPGAKAGTRLWSAAA</sequence>
<evidence type="ECO:0008006" key="3">
    <source>
        <dbReference type="Google" id="ProtNLM"/>
    </source>
</evidence>
<dbReference type="InterPro" id="IPR012349">
    <property type="entry name" value="Split_barrel_FMN-bd"/>
</dbReference>
<dbReference type="Proteomes" id="UP000220353">
    <property type="component" value="Unassembled WGS sequence"/>
</dbReference>
<protein>
    <recommendedName>
        <fullName evidence="3">Pyridoxamine 5'-phosphate oxidase putative domain-containing protein</fullName>
    </recommendedName>
</protein>
<proteinExistence type="predicted"/>
<gene>
    <name evidence="1" type="ORF">CO661_18060</name>
</gene>
<accession>A0A2A6LWG1</accession>
<dbReference type="AlphaFoldDB" id="A0A2A6LWG1"/>
<reference evidence="1 2" key="1">
    <citation type="submission" date="2017-09" db="EMBL/GenBank/DDBJ databases">
        <title>Comparative genomics of rhizobia isolated from Phaseolus vulgaris in China.</title>
        <authorList>
            <person name="Tong W."/>
        </authorList>
    </citation>
    <scope>NUCLEOTIDE SEQUENCE [LARGE SCALE GENOMIC DNA]</scope>
    <source>
        <strain evidence="1 2">PCH1</strain>
    </source>
</reference>
<name>A0A2A6LWG1_RHIFR</name>